<accession>A0A9X1ZX66</accession>
<dbReference type="EMBL" id="JAKHSK010000033">
    <property type="protein sequence ID" value="MCL6220153.1"/>
    <property type="molecule type" value="Genomic_DNA"/>
</dbReference>
<proteinExistence type="predicted"/>
<organism evidence="3 4">
    <name type="scientific">Zunongwangia pacifica</name>
    <dbReference type="NCBI Taxonomy" id="2911062"/>
    <lineage>
        <taxon>Bacteria</taxon>
        <taxon>Pseudomonadati</taxon>
        <taxon>Bacteroidota</taxon>
        <taxon>Flavobacteriia</taxon>
        <taxon>Flavobacteriales</taxon>
        <taxon>Flavobacteriaceae</taxon>
        <taxon>Zunongwangia</taxon>
    </lineage>
</organism>
<dbReference type="CDD" id="cd00093">
    <property type="entry name" value="HTH_XRE"/>
    <property type="match status" value="1"/>
</dbReference>
<dbReference type="InterPro" id="IPR050807">
    <property type="entry name" value="TransReg_Diox_bact_type"/>
</dbReference>
<dbReference type="GO" id="GO:0003700">
    <property type="term" value="F:DNA-binding transcription factor activity"/>
    <property type="evidence" value="ECO:0007669"/>
    <property type="project" value="TreeGrafter"/>
</dbReference>
<evidence type="ECO:0000313" key="4">
    <source>
        <dbReference type="Proteomes" id="UP001139521"/>
    </source>
</evidence>
<evidence type="ECO:0000313" key="3">
    <source>
        <dbReference type="EMBL" id="MCL6220153.1"/>
    </source>
</evidence>
<feature type="domain" description="HTH cro/C1-type" evidence="2">
    <location>
        <begin position="7"/>
        <end position="61"/>
    </location>
</feature>
<gene>
    <name evidence="3" type="ORF">L1967_17820</name>
</gene>
<name>A0A9X1ZX66_9FLAO</name>
<dbReference type="PANTHER" id="PTHR46797:SF1">
    <property type="entry name" value="METHYLPHOSPHONATE SYNTHASE"/>
    <property type="match status" value="1"/>
</dbReference>
<dbReference type="AlphaFoldDB" id="A0A9X1ZX66"/>
<dbReference type="GO" id="GO:0003677">
    <property type="term" value="F:DNA binding"/>
    <property type="evidence" value="ECO:0007669"/>
    <property type="project" value="UniProtKB-KW"/>
</dbReference>
<dbReference type="NCBIfam" id="NF041951">
    <property type="entry name" value="phage_RstR"/>
    <property type="match status" value="1"/>
</dbReference>
<dbReference type="Gene3D" id="1.10.260.40">
    <property type="entry name" value="lambda repressor-like DNA-binding domains"/>
    <property type="match status" value="1"/>
</dbReference>
<reference evidence="3" key="1">
    <citation type="submission" date="2022-01" db="EMBL/GenBank/DDBJ databases">
        <title>Genome sequencing of Zunongwangia sp. M21534 genome.</title>
        <authorList>
            <person name="Chen Y."/>
            <person name="Dong C."/>
            <person name="Shao Z."/>
        </authorList>
    </citation>
    <scope>NUCLEOTIDE SEQUENCE</scope>
    <source>
        <strain evidence="3">MCCC M21534</strain>
    </source>
</reference>
<dbReference type="SMART" id="SM00530">
    <property type="entry name" value="HTH_XRE"/>
    <property type="match status" value="1"/>
</dbReference>
<dbReference type="GO" id="GO:0005829">
    <property type="term" value="C:cytosol"/>
    <property type="evidence" value="ECO:0007669"/>
    <property type="project" value="TreeGrafter"/>
</dbReference>
<sequence length="110" mass="12260">MTIAERIRLYRQQKNFSQAELAEISGVNNKSLSRYELGTSIPPADVLKALADALGISADALLSDDFIAIKDKELLKRFQAIQDMDKEDKAMVLKFLDLAIRDANAKKAYA</sequence>
<dbReference type="SUPFAM" id="SSF47413">
    <property type="entry name" value="lambda repressor-like DNA-binding domains"/>
    <property type="match status" value="1"/>
</dbReference>
<keyword evidence="4" id="KW-1185">Reference proteome</keyword>
<keyword evidence="1" id="KW-0238">DNA-binding</keyword>
<dbReference type="PANTHER" id="PTHR46797">
    <property type="entry name" value="HTH-TYPE TRANSCRIPTIONAL REGULATOR"/>
    <property type="match status" value="1"/>
</dbReference>
<evidence type="ECO:0000256" key="1">
    <source>
        <dbReference type="ARBA" id="ARBA00023125"/>
    </source>
</evidence>
<dbReference type="InterPro" id="IPR049639">
    <property type="entry name" value="RstR"/>
</dbReference>
<dbReference type="InterPro" id="IPR001387">
    <property type="entry name" value="Cro/C1-type_HTH"/>
</dbReference>
<dbReference type="Pfam" id="PF01381">
    <property type="entry name" value="HTH_3"/>
    <property type="match status" value="1"/>
</dbReference>
<dbReference type="PROSITE" id="PS50943">
    <property type="entry name" value="HTH_CROC1"/>
    <property type="match status" value="1"/>
</dbReference>
<dbReference type="Proteomes" id="UP001139521">
    <property type="component" value="Unassembled WGS sequence"/>
</dbReference>
<dbReference type="RefSeq" id="WP_249602856.1">
    <property type="nucleotide sequence ID" value="NZ_JAKHSK010000033.1"/>
</dbReference>
<evidence type="ECO:0000259" key="2">
    <source>
        <dbReference type="PROSITE" id="PS50943"/>
    </source>
</evidence>
<comment type="caution">
    <text evidence="3">The sequence shown here is derived from an EMBL/GenBank/DDBJ whole genome shotgun (WGS) entry which is preliminary data.</text>
</comment>
<protein>
    <submittedName>
        <fullName evidence="3">Helix-turn-helix domain-containing protein</fullName>
    </submittedName>
</protein>
<dbReference type="InterPro" id="IPR010982">
    <property type="entry name" value="Lambda_DNA-bd_dom_sf"/>
</dbReference>